<evidence type="ECO:0000313" key="1">
    <source>
        <dbReference type="EMBL" id="EMP9433537.1"/>
    </source>
</evidence>
<proteinExistence type="predicted"/>
<sequence>MDNQKEAVSLPKEEKNESGLLAFVYDMADPNLPVMTQSVAISDLRNNTTPLTARPSQSQWVYEGVLNVPRDGKYLFMVDQHNTPLSLEINQQKIDLSQQQIADGITVDHLKSGEQYPIRFTAITDGLVPQFRFYWDAGNGFEVVPDHVLHPPQHREASNINTTPLDHPQNEAINTIIVHEVEQKKLQLGYYKNRGRVAVIRDDSALLAALSHQGPTDSKMGNTAFQLISWLAGKPRIAHESRKTYLLSAVDTEQFSGFDFHTKHNLFVDSFNSPHHWQDNDHRAAEQLADALLPSGEWHRHYDIVVLPANANQQQVALIRHWMELTGGSVFILHSPTHHVPSLAIQQLISDIHPQQNHEEHVTIPAVTLKRKGLQVTVSDWDPLTNETTRVAEYMLSANSNDPLPARSRPTQWLFSGVVTAPEDGDLWLTSRGSEPFSYQINSVSHIQDPESNQVHNIKSGESYPIQATIMTQGEVPHFALYWQLACHGEDYKPVPDDALEYDTADVQVSSDPIPTITEPSLRQSHYQQTIQLPSTSINTLNLTEEMLAQTEYFSLTLHTAEATTPFILEDIPLSSHPSWQSLVQEIEQHINQRITDHVDTRVSVRYQNNHIIIQGDDVYFTQFQLKQNRPTAHISINPTHIASTEDENGTTHTFKLYANSLKELTHLSLSLAGETDKRAHLLKSEFKSPDLPITSSEQFVAQLQHYLRPQAQTQSLHVSYDENQQVLSLFDPLKRSLENFNLGLQHQTLPFVIAENHREEAASLIIGAITGKLPTHPDVIEYRLLEEPTFGKVRLNHQTGEWLYQANSDSPFSGSDQFDFMAILKNGQYSAPMSIQLQSDDAPVTNYPGKRVFTLPDPIYHEPAVRGNHVPVDMQVHTIQLAQTHLQSPDTPYFVLTANRWALLKVDITSPSSANAPDITAVVMDKDDQEIGRIRLTGPENLPQQLPVIPNTPTIKSHELHQQSYTAPLQGQWIQPGMKLQLLVGDTPVVMPYTDHHGIFTPQISTSNDMVSRVTNHSLYRHGQGVYAYSPLSWGMEAAAKLPTNAFTLYSYPALSQFLPLEPQITHRAALFMPTYDRLSGLYPHHSEQISWGSHRSIETSRTNGLDSDFNYYSLTPTGVSSLLGLAWKNQGSGVAYANVMWHEVYGHGFGLHHTTEPSTAYPFDKKHNGFNIAFDQQAQSYMTYKYINAYTGQVAEVLPMLYPYLSDAGHDIFNAFTSHSDYFTQRIQQFLRQKLRWQPNSLEGEDIEDHGFAGDGYYQRWSDNSHQWETLTEDNFAQFYPTSSPYELAHQRDVPVYWINASILTMPNGQLHPYSTLKPIRTRGHLPAPYHNLITATGRPYNDDMHYALKVTYATQYGLLTEHLQAVTDLTTINLNLPDKGELVKLELAKINTDKQLDKPIYTYNNPNALANRLFSQWDSKSPTPQLTLDDYWQGSKLFWSATDTALIDMSTGKIDKQKITQDSVLCAIWVKDGQRQKQYFSLRDPWGEHALPHGVHTFSPINHLEQVIDKYVTPIAYDVESESLLLSDAYINQTVDISAMQLPEGQYTYWLTLLLDDGSGQIQEQVPQEQWMISRQGEQLSIIGNIDSTPKLTITGLKVYIDRHLQDDIHPNTLILNQNTSIPLSENTQWLDYNRPVVFNQRDQHIDLIAAMDNTPLHMRVENDTLWSASTKNFSAPLTL</sequence>
<dbReference type="EMBL" id="AAZDVE040000020">
    <property type="protein sequence ID" value="EMP9433537.1"/>
    <property type="molecule type" value="Genomic_DNA"/>
</dbReference>
<name>A0AAI9I178_PROST</name>
<evidence type="ECO:0008006" key="2">
    <source>
        <dbReference type="Google" id="ProtNLM"/>
    </source>
</evidence>
<gene>
    <name evidence="1" type="ORF">JRA39_002609</name>
</gene>
<dbReference type="SUPFAM" id="SSF56988">
    <property type="entry name" value="Anthrax protective antigen"/>
    <property type="match status" value="1"/>
</dbReference>
<accession>A0AAI9I178</accession>
<comment type="caution">
    <text evidence="1">The sequence shown here is derived from an EMBL/GenBank/DDBJ whole genome shotgun (WGS) entry which is preliminary data.</text>
</comment>
<dbReference type="Gene3D" id="3.90.182.10">
    <property type="entry name" value="Toxin - Anthrax Protective Antigen,domain 1"/>
    <property type="match status" value="1"/>
</dbReference>
<protein>
    <recommendedName>
        <fullName evidence="2">PA14 domain-containing protein</fullName>
    </recommendedName>
</protein>
<organism evidence="1">
    <name type="scientific">Providencia stuartii</name>
    <dbReference type="NCBI Taxonomy" id="588"/>
    <lineage>
        <taxon>Bacteria</taxon>
        <taxon>Pseudomonadati</taxon>
        <taxon>Pseudomonadota</taxon>
        <taxon>Gammaproteobacteria</taxon>
        <taxon>Enterobacterales</taxon>
        <taxon>Morganellaceae</taxon>
        <taxon>Providencia</taxon>
    </lineage>
</organism>
<reference evidence="1" key="1">
    <citation type="submission" date="2024-02" db="EMBL/GenBank/DDBJ databases">
        <authorList>
            <consortium name="Clinical and Environmental Microbiology Branch: Whole genome sequencing antimicrobial resistance pathogens in the healthcare setting"/>
        </authorList>
    </citation>
    <scope>NUCLEOTIDE SEQUENCE</scope>
    <source>
        <strain evidence="1">2020GO-00142</strain>
    </source>
</reference>